<comment type="caution">
    <text evidence="20">The sequence shown here is derived from an EMBL/GenBank/DDBJ whole genome shotgun (WGS) entry which is preliminary data.</text>
</comment>
<feature type="domain" description="Penicillin-binding protein dimerisation" evidence="19">
    <location>
        <begin position="30"/>
        <end position="176"/>
    </location>
</feature>
<dbReference type="SUPFAM" id="SSF56601">
    <property type="entry name" value="beta-lactamase/transpeptidase-like"/>
    <property type="match status" value="1"/>
</dbReference>
<keyword evidence="9 16" id="KW-0133">Cell shape</keyword>
<keyword evidence="4 16" id="KW-0132">Cell division</keyword>
<evidence type="ECO:0000259" key="18">
    <source>
        <dbReference type="Pfam" id="PF00905"/>
    </source>
</evidence>
<keyword evidence="12 16" id="KW-0472">Membrane</keyword>
<dbReference type="EC" id="3.4.16.4" evidence="16"/>
<feature type="active site" description="Acyl-ester intermediate" evidence="16">
    <location>
        <position position="265"/>
    </location>
</feature>
<keyword evidence="2 16" id="KW-1003">Cell membrane</keyword>
<keyword evidence="13 16" id="KW-0717">Septation</keyword>
<evidence type="ECO:0000256" key="1">
    <source>
        <dbReference type="ARBA" id="ARBA00004370"/>
    </source>
</evidence>
<evidence type="ECO:0000256" key="8">
    <source>
        <dbReference type="ARBA" id="ARBA00022801"/>
    </source>
</evidence>
<keyword evidence="6 16" id="KW-0645">Protease</keyword>
<comment type="subcellular location">
    <subcellularLocation>
        <location evidence="1">Membrane</location>
    </subcellularLocation>
</comment>
<feature type="domain" description="Penicillin-binding protein transpeptidase" evidence="18">
    <location>
        <begin position="218"/>
        <end position="515"/>
    </location>
</feature>
<dbReference type="Gene3D" id="3.40.710.10">
    <property type="entry name" value="DD-peptidase/beta-lactamase superfamily"/>
    <property type="match status" value="1"/>
</dbReference>
<organism evidence="20 21">
    <name type="scientific">Parahaliea mediterranea</name>
    <dbReference type="NCBI Taxonomy" id="651086"/>
    <lineage>
        <taxon>Bacteria</taxon>
        <taxon>Pseudomonadati</taxon>
        <taxon>Pseudomonadota</taxon>
        <taxon>Gammaproteobacteria</taxon>
        <taxon>Cellvibrionales</taxon>
        <taxon>Halieaceae</taxon>
        <taxon>Parahaliea</taxon>
    </lineage>
</organism>
<evidence type="ECO:0000256" key="17">
    <source>
        <dbReference type="SAM" id="MobiDB-lite"/>
    </source>
</evidence>
<dbReference type="Gene3D" id="3.30.450.330">
    <property type="match status" value="1"/>
</dbReference>
<evidence type="ECO:0000256" key="5">
    <source>
        <dbReference type="ARBA" id="ARBA00022645"/>
    </source>
</evidence>
<dbReference type="AlphaFoldDB" id="A0A939DD47"/>
<comment type="catalytic activity">
    <reaction evidence="16">
        <text>Preferential cleavage: (Ac)2-L-Lys-D-Ala-|-D-Ala. Also transpeptidation of peptidyl-alanyl moieties that are N-acyl substituents of D-alanine.</text>
        <dbReference type="EC" id="3.4.16.4"/>
    </reaction>
</comment>
<dbReference type="InterPro" id="IPR012338">
    <property type="entry name" value="Beta-lactam/transpept-like"/>
</dbReference>
<evidence type="ECO:0000256" key="2">
    <source>
        <dbReference type="ARBA" id="ARBA00022475"/>
    </source>
</evidence>
<evidence type="ECO:0000256" key="15">
    <source>
        <dbReference type="ARBA" id="ARBA00023316"/>
    </source>
</evidence>
<dbReference type="GO" id="GO:0008658">
    <property type="term" value="F:penicillin binding"/>
    <property type="evidence" value="ECO:0007669"/>
    <property type="project" value="InterPro"/>
</dbReference>
<evidence type="ECO:0000256" key="16">
    <source>
        <dbReference type="HAMAP-Rule" id="MF_02080"/>
    </source>
</evidence>
<evidence type="ECO:0000259" key="19">
    <source>
        <dbReference type="Pfam" id="PF03717"/>
    </source>
</evidence>
<evidence type="ECO:0000256" key="14">
    <source>
        <dbReference type="ARBA" id="ARBA00023306"/>
    </source>
</evidence>
<dbReference type="InterPro" id="IPR001460">
    <property type="entry name" value="PCN-bd_Tpept"/>
</dbReference>
<evidence type="ECO:0000256" key="12">
    <source>
        <dbReference type="ARBA" id="ARBA00023136"/>
    </source>
</evidence>
<dbReference type="GO" id="GO:0008955">
    <property type="term" value="F:peptidoglycan glycosyltransferase activity"/>
    <property type="evidence" value="ECO:0007669"/>
    <property type="project" value="InterPro"/>
</dbReference>
<comment type="function">
    <text evidence="16">Catalyzes cross-linking of the peptidoglycan cell wall at the division septum.</text>
</comment>
<name>A0A939DD47_9GAMM</name>
<comment type="similarity">
    <text evidence="16">Belongs to the transpeptidase family. FtsI subfamily.</text>
</comment>
<keyword evidence="7 16" id="KW-0812">Transmembrane</keyword>
<dbReference type="PANTHER" id="PTHR30627">
    <property type="entry name" value="PEPTIDOGLYCAN D,D-TRANSPEPTIDASE"/>
    <property type="match status" value="1"/>
</dbReference>
<dbReference type="EMBL" id="JAFKCZ010000001">
    <property type="protein sequence ID" value="MBN7795372.1"/>
    <property type="molecule type" value="Genomic_DNA"/>
</dbReference>
<feature type="compositionally biased region" description="Basic residues" evidence="17">
    <location>
        <begin position="245"/>
        <end position="254"/>
    </location>
</feature>
<dbReference type="InterPro" id="IPR005311">
    <property type="entry name" value="PBP_dimer"/>
</dbReference>
<evidence type="ECO:0000256" key="7">
    <source>
        <dbReference type="ARBA" id="ARBA00022692"/>
    </source>
</evidence>
<dbReference type="SUPFAM" id="SSF56519">
    <property type="entry name" value="Penicillin binding protein dimerisation domain"/>
    <property type="match status" value="1"/>
</dbReference>
<keyword evidence="15 16" id="KW-0961">Cell wall biogenesis/degradation</keyword>
<dbReference type="GO" id="GO:0008360">
    <property type="term" value="P:regulation of cell shape"/>
    <property type="evidence" value="ECO:0007669"/>
    <property type="project" value="UniProtKB-KW"/>
</dbReference>
<evidence type="ECO:0000256" key="9">
    <source>
        <dbReference type="ARBA" id="ARBA00022960"/>
    </source>
</evidence>
<dbReference type="InterPro" id="IPR050515">
    <property type="entry name" value="Beta-lactam/transpept"/>
</dbReference>
<dbReference type="GO" id="GO:0071555">
    <property type="term" value="P:cell wall organization"/>
    <property type="evidence" value="ECO:0007669"/>
    <property type="project" value="UniProtKB-KW"/>
</dbReference>
<keyword evidence="3 16" id="KW-0997">Cell inner membrane</keyword>
<keyword evidence="10 16" id="KW-0573">Peptidoglycan synthesis</keyword>
<dbReference type="Pfam" id="PF00905">
    <property type="entry name" value="Transpeptidase"/>
    <property type="match status" value="1"/>
</dbReference>
<dbReference type="Gene3D" id="3.90.1310.10">
    <property type="entry name" value="Penicillin-binding protein 2a (Domain 2)"/>
    <property type="match status" value="1"/>
</dbReference>
<comment type="pathway">
    <text evidence="16">Cell wall biogenesis; peptidoglycan biosynthesis.</text>
</comment>
<dbReference type="GO" id="GO:0043093">
    <property type="term" value="P:FtsZ-dependent cytokinesis"/>
    <property type="evidence" value="ECO:0007669"/>
    <property type="project" value="UniProtKB-UniRule"/>
</dbReference>
<dbReference type="GO" id="GO:0009002">
    <property type="term" value="F:serine-type D-Ala-D-Ala carboxypeptidase activity"/>
    <property type="evidence" value="ECO:0007669"/>
    <property type="project" value="UniProtKB-UniRule"/>
</dbReference>
<dbReference type="PANTHER" id="PTHR30627:SF1">
    <property type="entry name" value="PEPTIDOGLYCAN D,D-TRANSPEPTIDASE FTSI"/>
    <property type="match status" value="1"/>
</dbReference>
<keyword evidence="5 16" id="KW-0121">Carboxypeptidase</keyword>
<evidence type="ECO:0000256" key="3">
    <source>
        <dbReference type="ARBA" id="ARBA00022519"/>
    </source>
</evidence>
<dbReference type="Pfam" id="PF03717">
    <property type="entry name" value="PBP_dimer"/>
    <property type="match status" value="1"/>
</dbReference>
<dbReference type="GO" id="GO:0009252">
    <property type="term" value="P:peptidoglycan biosynthetic process"/>
    <property type="evidence" value="ECO:0007669"/>
    <property type="project" value="UniProtKB-UniRule"/>
</dbReference>
<dbReference type="GO" id="GO:0000917">
    <property type="term" value="P:division septum assembly"/>
    <property type="evidence" value="ECO:0007669"/>
    <property type="project" value="UniProtKB-KW"/>
</dbReference>
<evidence type="ECO:0000256" key="10">
    <source>
        <dbReference type="ARBA" id="ARBA00022984"/>
    </source>
</evidence>
<keyword evidence="11 16" id="KW-1133">Transmembrane helix</keyword>
<dbReference type="InterPro" id="IPR037532">
    <property type="entry name" value="FtsI_transpept"/>
</dbReference>
<sequence>MLSLQVLNTDRGREFLQSQGDMRAVRTAEIPAYRGLITDRRGEPLAVSTPVISIWADPVQLAESGRLPELATALEMPLSELEDKLERYAGKRFMYLARHRVPARARVVLGHRIPGVYGEREYQRYYPAGEVAGQVVGFTNVDGAGIAGLELAYDEWLRGIPGKKQYIKDLHGDAVRDIGVLEPARPGRDLKLSVDLRLQYLQHRELQRAVAQTAADSGTIVTLDAHTGEVLAMVNHPVYNPNSRKGYKPGHTRNRAMTDEYEPGSTVKPLTLVAALESGRYTTETLVDTSPGRIRVGRKVLPDPRNYGEITVSRILEKSSQVGVTKIALDIGREPVWNVFQRLGIGEPPGTGFPGERAGLLPNRTRWAKIEEVNLAFGYGLTTTPLQLARAYAAFANDGVLPPVSLLAIDDGALPPGRRVMSSDIADKVLMMLNRVTGDNGTARRARVPGFEVGGKTGTVHQVGAQGYIDDKYRALFAGVAPAENPRIVTVVVLNGPKGDAYGGGSAAAPVFARVAQGALRLLNVPPQAPGADSRIAAADGRRGGAA</sequence>
<dbReference type="Proteomes" id="UP000664303">
    <property type="component" value="Unassembled WGS sequence"/>
</dbReference>
<dbReference type="GO" id="GO:0005886">
    <property type="term" value="C:plasma membrane"/>
    <property type="evidence" value="ECO:0007669"/>
    <property type="project" value="UniProtKB-UniRule"/>
</dbReference>
<dbReference type="HAMAP" id="MF_02080">
    <property type="entry name" value="FtsI_transpept"/>
    <property type="match status" value="1"/>
</dbReference>
<evidence type="ECO:0000256" key="6">
    <source>
        <dbReference type="ARBA" id="ARBA00022670"/>
    </source>
</evidence>
<evidence type="ECO:0000313" key="20">
    <source>
        <dbReference type="EMBL" id="MBN7795372.1"/>
    </source>
</evidence>
<feature type="region of interest" description="Disordered" evidence="17">
    <location>
        <begin position="242"/>
        <end position="263"/>
    </location>
</feature>
<evidence type="ECO:0000256" key="4">
    <source>
        <dbReference type="ARBA" id="ARBA00022618"/>
    </source>
</evidence>
<evidence type="ECO:0000256" key="13">
    <source>
        <dbReference type="ARBA" id="ARBA00023210"/>
    </source>
</evidence>
<dbReference type="GO" id="GO:0006508">
    <property type="term" value="P:proteolysis"/>
    <property type="evidence" value="ECO:0007669"/>
    <property type="project" value="UniProtKB-KW"/>
</dbReference>
<dbReference type="InterPro" id="IPR036138">
    <property type="entry name" value="PBP_dimer_sf"/>
</dbReference>
<keyword evidence="8 16" id="KW-0378">Hydrolase</keyword>
<protein>
    <recommendedName>
        <fullName evidence="16">Peptidoglycan D,D-transpeptidase FtsI</fullName>
        <ecNumber evidence="16">3.4.16.4</ecNumber>
    </recommendedName>
    <alternativeName>
        <fullName evidence="16">Penicillin-binding protein 3</fullName>
        <shortName evidence="16">PBP-3</shortName>
    </alternativeName>
</protein>
<keyword evidence="14 16" id="KW-0131">Cell cycle</keyword>
<evidence type="ECO:0000313" key="21">
    <source>
        <dbReference type="Proteomes" id="UP000664303"/>
    </source>
</evidence>
<proteinExistence type="inferred from homology"/>
<keyword evidence="21" id="KW-1185">Reference proteome</keyword>
<gene>
    <name evidence="16" type="primary">ftsI</name>
    <name evidence="20" type="ORF">JYP50_02145</name>
</gene>
<evidence type="ECO:0000256" key="11">
    <source>
        <dbReference type="ARBA" id="ARBA00022989"/>
    </source>
</evidence>
<accession>A0A939DD47</accession>
<reference evidence="20" key="1">
    <citation type="submission" date="2021-02" db="EMBL/GenBank/DDBJ databases">
        <title>PHA producing bacteria isolated from coastal sediment in Guangdong, Shenzhen.</title>
        <authorList>
            <person name="Zheng W."/>
            <person name="Yu S."/>
            <person name="Huang Y."/>
        </authorList>
    </citation>
    <scope>NUCLEOTIDE SEQUENCE</scope>
    <source>
        <strain evidence="20">TN14-10</strain>
    </source>
</reference>